<evidence type="ECO:0000256" key="1">
    <source>
        <dbReference type="SAM" id="MobiDB-lite"/>
    </source>
</evidence>
<dbReference type="AlphaFoldDB" id="A0A061J067"/>
<protein>
    <recommendedName>
        <fullName evidence="5">PI31 proteasome regulator C-terminal domain-containing protein</fullName>
    </recommendedName>
</protein>
<evidence type="ECO:0000256" key="2">
    <source>
        <dbReference type="SAM" id="SignalP"/>
    </source>
</evidence>
<dbReference type="OrthoDB" id="251656at2759"/>
<gene>
    <name evidence="3" type="ORF">TRSC58_04612</name>
</gene>
<evidence type="ECO:0008006" key="5">
    <source>
        <dbReference type="Google" id="ProtNLM"/>
    </source>
</evidence>
<feature type="region of interest" description="Disordered" evidence="1">
    <location>
        <begin position="156"/>
        <end position="180"/>
    </location>
</feature>
<name>A0A061J067_TRYRA</name>
<feature type="signal peptide" evidence="2">
    <location>
        <begin position="1"/>
        <end position="17"/>
    </location>
</feature>
<comment type="caution">
    <text evidence="3">The sequence shown here is derived from an EMBL/GenBank/DDBJ whole genome shotgun (WGS) entry which is preliminary data.</text>
</comment>
<accession>A0A061J067</accession>
<organism evidence="3 4">
    <name type="scientific">Trypanosoma rangeli SC58</name>
    <dbReference type="NCBI Taxonomy" id="429131"/>
    <lineage>
        <taxon>Eukaryota</taxon>
        <taxon>Discoba</taxon>
        <taxon>Euglenozoa</taxon>
        <taxon>Kinetoplastea</taxon>
        <taxon>Metakinetoplastina</taxon>
        <taxon>Trypanosomatida</taxon>
        <taxon>Trypanosomatidae</taxon>
        <taxon>Trypanosoma</taxon>
        <taxon>Herpetosoma</taxon>
    </lineage>
</organism>
<proteinExistence type="predicted"/>
<evidence type="ECO:0000313" key="3">
    <source>
        <dbReference type="EMBL" id="ESL07695.1"/>
    </source>
</evidence>
<keyword evidence="2" id="KW-0732">Signal</keyword>
<dbReference type="Proteomes" id="UP000031737">
    <property type="component" value="Unassembled WGS sequence"/>
</dbReference>
<keyword evidence="4" id="KW-1185">Reference proteome</keyword>
<sequence>MELASALTAAMTPIVRAIFLMMSAIHGGDAGDKKTWKCCHTNGATAEAPSATETWLALQREGQGTPPLVEMHYRLGDTGNDIVRVKWVPTDNTHLVLILQYQNDTAVSREPVSISLCTECEPLESSLRETTQWTAEAANAAVARLRPALFDCITGQQDRPCGSNSNNDGGGGNGAMPLTADPPRQAVESRQEYISAAPYVTEPQDVSQPMFAGTGPRLPGFRYGEGDLVPGGSLCPEGAFGGGMMLGPRAFHGGGVMPVRYDPMFPGDAPGGSGMRGRGRGRVFPGEPDPDNLAPPGGPAFQRGFGGAGGGFLPPF</sequence>
<dbReference type="VEuPathDB" id="TriTrypDB:TRSC58_04612"/>
<reference evidence="3 4" key="1">
    <citation type="submission" date="2013-07" db="EMBL/GenBank/DDBJ databases">
        <authorList>
            <person name="Stoco P.H."/>
            <person name="Wagner G."/>
            <person name="Gerber A."/>
            <person name="Zaha A."/>
            <person name="Thompson C."/>
            <person name="Bartholomeu D.C."/>
            <person name="Luckemeyer D.D."/>
            <person name="Bahia D."/>
            <person name="Loreto E."/>
            <person name="Prestes E.B."/>
            <person name="Lima F.M."/>
            <person name="Rodrigues-Luiz G."/>
            <person name="Vallejo G.A."/>
            <person name="Filho J.F."/>
            <person name="Monteiro K.M."/>
            <person name="Tyler K.M."/>
            <person name="de Almeida L.G."/>
            <person name="Ortiz M.F."/>
            <person name="Siervo M.A."/>
            <person name="de Moraes M.H."/>
            <person name="Cunha O.L."/>
            <person name="Mendonca-Neto R."/>
            <person name="Silva R."/>
            <person name="Teixeira S.M."/>
            <person name="Murta S.M."/>
            <person name="Sincero T.C."/>
            <person name="Mendes T.A."/>
            <person name="Urmenyi T.P."/>
            <person name="Silva V.G."/>
            <person name="da Rocha W.D."/>
            <person name="Andersson B."/>
            <person name="Romanha A.J."/>
            <person name="Steindel M."/>
            <person name="de Vasconcelos A.T."/>
            <person name="Grisard E.C."/>
        </authorList>
    </citation>
    <scope>NUCLEOTIDE SEQUENCE [LARGE SCALE GENOMIC DNA]</scope>
    <source>
        <strain evidence="3 4">SC58</strain>
    </source>
</reference>
<evidence type="ECO:0000313" key="4">
    <source>
        <dbReference type="Proteomes" id="UP000031737"/>
    </source>
</evidence>
<dbReference type="EMBL" id="AUPL01004612">
    <property type="protein sequence ID" value="ESL07695.1"/>
    <property type="molecule type" value="Genomic_DNA"/>
</dbReference>
<feature type="chain" id="PRO_5001601473" description="PI31 proteasome regulator C-terminal domain-containing protein" evidence="2">
    <location>
        <begin position="18"/>
        <end position="316"/>
    </location>
</feature>